<dbReference type="GO" id="GO:0043171">
    <property type="term" value="P:peptide catabolic process"/>
    <property type="evidence" value="ECO:0007669"/>
    <property type="project" value="TreeGrafter"/>
</dbReference>
<evidence type="ECO:0000313" key="18">
    <source>
        <dbReference type="Proteomes" id="UP000019222"/>
    </source>
</evidence>
<evidence type="ECO:0000256" key="9">
    <source>
        <dbReference type="ARBA" id="ARBA00022801"/>
    </source>
</evidence>
<keyword evidence="18" id="KW-1185">Reference proteome</keyword>
<comment type="cofactor">
    <cofactor evidence="2">
        <name>Zn(2+)</name>
        <dbReference type="ChEBI" id="CHEBI:29105"/>
    </cofactor>
</comment>
<gene>
    <name evidence="17" type="ORF">B843_12010</name>
</gene>
<comment type="similarity">
    <text evidence="3">Belongs to the peptidase M1 family.</text>
</comment>
<evidence type="ECO:0000256" key="3">
    <source>
        <dbReference type="ARBA" id="ARBA00010136"/>
    </source>
</evidence>
<evidence type="ECO:0000256" key="6">
    <source>
        <dbReference type="ARBA" id="ARBA00022438"/>
    </source>
</evidence>
<dbReference type="InterPro" id="IPR024571">
    <property type="entry name" value="ERAP1-like_C_dom"/>
</dbReference>
<comment type="catalytic activity">
    <reaction evidence="1">
        <text>Release of an N-terminal amino acid, Xaa-|-Yaa- from a peptide, amide or arylamide. Xaa is preferably Ala, but may be most amino acids including Pro (slow action). When a terminal hydrophobic residue is followed by a prolyl residue, the two may be released as an intact Xaa-Pro dipeptide.</text>
        <dbReference type="EC" id="3.4.11.2"/>
    </reaction>
</comment>
<name>W5YB48_9CORY</name>
<evidence type="ECO:0000259" key="14">
    <source>
        <dbReference type="Pfam" id="PF01433"/>
    </source>
</evidence>
<dbReference type="PATRIC" id="fig|1224164.3.peg.2422"/>
<dbReference type="Pfam" id="PF01433">
    <property type="entry name" value="Peptidase_M1"/>
    <property type="match status" value="1"/>
</dbReference>
<dbReference type="InterPro" id="IPR014782">
    <property type="entry name" value="Peptidase_M1_dom"/>
</dbReference>
<sequence>MNYRTITHAEALHRSDATTLSTQSIALDLRGMAELETFGVDTLLHLVTSDPALCIDFLGAGVQRVEVNGEPHPFDFDGAVIRLAGLPTGEDVALRIVGAATFSRTGQGLHRFRDPSDGATYLYSHLEPSDARRIFPCIDQPDVKSRFNIEMIVPASMVALSNQPEVTRLPEGDATTFERVVFAETPPLSTYLTCFAVGNFVGKRKTWSNGKRTIETAVWARASMAKYLDDEFLDVTARGLSFFDEHFGFPYPWGKYDSILVPEYNIGAMENPGLVTFNERYVFRSRPTRAQHATRANTILHEMSHMWFGDLVTPRWWDDLWLKESFAEFMGADASAHATTFTEAWTNFAGNRKNWAYAQDQLPTTHPIKAEIPDVDAARQNFDGITYAKGAAVLKQLVHYVGRDNFYAASRDYFRAHAFDAATFDDLLSALKKHTSLDLDAWANRWLKTTGPDVLTPEVVAKGGRIASLGVRVDSALPSQPTRPHRVVVGLYRDSGEKLSRYAALDLLIDAKAGGLVDVPEAQGLEAPRLVVVNDEDHTYAKVGFDATSLATICKDLHRVDDELTRAVIWTALWNLTRDAQLSAATYVDLALTHGARETNTTLSTQVFGNALHAAHAYAPPARRGDILARYASSLWRLLGDAEPGSDAQLVLARAAVAALAWSPEVDATTSLAGLLAGQVEGLALTPDLRWSVLQGLAARGGVDATTLDAELARDDTLTGRVAHLGATHAFPTQETKEATYELATTPGRCTNAEVDALLAAFASPHSQPLREGFVRRYFDELESLWEAHPMEIANRLARGLYPYVPEAMQLTDQALSRDLPNALRRVLLECRDGLRRRLACQEVDV</sequence>
<keyword evidence="6 17" id="KW-0031">Aminopeptidase</keyword>
<reference evidence="17 18" key="1">
    <citation type="submission" date="2013-02" db="EMBL/GenBank/DDBJ databases">
        <title>The complete genome sequence of Corynebacterium vitaeruminis DSM 20294.</title>
        <authorList>
            <person name="Ruckert C."/>
            <person name="Albersmeier A."/>
            <person name="Kalinowski J."/>
        </authorList>
    </citation>
    <scope>NUCLEOTIDE SEQUENCE [LARGE SCALE GENOMIC DNA]</scope>
    <source>
        <strain evidence="18">ATCC 10234</strain>
    </source>
</reference>
<organism evidence="17 18">
    <name type="scientific">Corynebacterium vitaeruminis DSM 20294</name>
    <dbReference type="NCBI Taxonomy" id="1224164"/>
    <lineage>
        <taxon>Bacteria</taxon>
        <taxon>Bacillati</taxon>
        <taxon>Actinomycetota</taxon>
        <taxon>Actinomycetes</taxon>
        <taxon>Mycobacteriales</taxon>
        <taxon>Corynebacteriaceae</taxon>
        <taxon>Corynebacterium</taxon>
    </lineage>
</organism>
<dbReference type="EMBL" id="CP004353">
    <property type="protein sequence ID" value="AHI23778.1"/>
    <property type="molecule type" value="Genomic_DNA"/>
</dbReference>
<dbReference type="GO" id="GO:0070006">
    <property type="term" value="F:metalloaminopeptidase activity"/>
    <property type="evidence" value="ECO:0007669"/>
    <property type="project" value="TreeGrafter"/>
</dbReference>
<evidence type="ECO:0000256" key="5">
    <source>
        <dbReference type="ARBA" id="ARBA00015611"/>
    </source>
</evidence>
<dbReference type="PRINTS" id="PR00756">
    <property type="entry name" value="ALADIPTASE"/>
</dbReference>
<dbReference type="FunFam" id="1.10.390.10:FF:000006">
    <property type="entry name" value="Puromycin-sensitive aminopeptidase"/>
    <property type="match status" value="1"/>
</dbReference>
<dbReference type="GO" id="GO:0005737">
    <property type="term" value="C:cytoplasm"/>
    <property type="evidence" value="ECO:0007669"/>
    <property type="project" value="TreeGrafter"/>
</dbReference>
<dbReference type="SUPFAM" id="SSF55486">
    <property type="entry name" value="Metalloproteases ('zincins'), catalytic domain"/>
    <property type="match status" value="1"/>
</dbReference>
<evidence type="ECO:0000259" key="16">
    <source>
        <dbReference type="Pfam" id="PF17900"/>
    </source>
</evidence>
<keyword evidence="10" id="KW-0862">Zinc</keyword>
<dbReference type="MEROPS" id="M01.012"/>
<dbReference type="PANTHER" id="PTHR11533:SF174">
    <property type="entry name" value="PUROMYCIN-SENSITIVE AMINOPEPTIDASE-RELATED"/>
    <property type="match status" value="1"/>
</dbReference>
<dbReference type="NCBIfam" id="TIGR02412">
    <property type="entry name" value="pepN_strep_liv"/>
    <property type="match status" value="1"/>
</dbReference>
<dbReference type="EC" id="3.4.11.2" evidence="4"/>
<evidence type="ECO:0000256" key="11">
    <source>
        <dbReference type="ARBA" id="ARBA00023049"/>
    </source>
</evidence>
<dbReference type="GO" id="GO:0008270">
    <property type="term" value="F:zinc ion binding"/>
    <property type="evidence" value="ECO:0007669"/>
    <property type="project" value="InterPro"/>
</dbReference>
<dbReference type="STRING" id="1224164.B843_12010"/>
<dbReference type="GO" id="GO:0006508">
    <property type="term" value="P:proteolysis"/>
    <property type="evidence" value="ECO:0007669"/>
    <property type="project" value="UniProtKB-KW"/>
</dbReference>
<dbReference type="InterPro" id="IPR045357">
    <property type="entry name" value="Aminopeptidase_N-like_N"/>
</dbReference>
<feature type="domain" description="ERAP1-like C-terminal" evidence="15">
    <location>
        <begin position="530"/>
        <end position="837"/>
    </location>
</feature>
<dbReference type="eggNOG" id="COG0308">
    <property type="taxonomic scope" value="Bacteria"/>
</dbReference>
<dbReference type="HOGENOM" id="CLU_007335_1_1_11"/>
<dbReference type="AlphaFoldDB" id="W5YB48"/>
<evidence type="ECO:0000256" key="1">
    <source>
        <dbReference type="ARBA" id="ARBA00000098"/>
    </source>
</evidence>
<dbReference type="InterPro" id="IPR012778">
    <property type="entry name" value="Pept_M1_aminopeptidase"/>
</dbReference>
<dbReference type="GO" id="GO:0016285">
    <property type="term" value="F:alanyl aminopeptidase activity"/>
    <property type="evidence" value="ECO:0007669"/>
    <property type="project" value="UniProtKB-EC"/>
</dbReference>
<dbReference type="Pfam" id="PF11838">
    <property type="entry name" value="ERAP1_C"/>
    <property type="match status" value="1"/>
</dbReference>
<protein>
    <recommendedName>
        <fullName evidence="5">Aminopeptidase N</fullName>
        <ecNumber evidence="4">3.4.11.2</ecNumber>
    </recommendedName>
    <alternativeName>
        <fullName evidence="12">Alanine aminopeptidase</fullName>
    </alternativeName>
    <alternativeName>
        <fullName evidence="13">Lysyl aminopeptidase</fullName>
    </alternativeName>
</protein>
<feature type="domain" description="Peptidase M1 membrane alanine aminopeptidase" evidence="14">
    <location>
        <begin position="233"/>
        <end position="446"/>
    </location>
</feature>
<keyword evidence="11" id="KW-0482">Metalloprotease</keyword>
<dbReference type="Gene3D" id="1.10.390.10">
    <property type="entry name" value="Neutral Protease Domain 2"/>
    <property type="match status" value="1"/>
</dbReference>
<dbReference type="InterPro" id="IPR042097">
    <property type="entry name" value="Aminopeptidase_N-like_N_sf"/>
</dbReference>
<dbReference type="InterPro" id="IPR050344">
    <property type="entry name" value="Peptidase_M1_aminopeptidases"/>
</dbReference>
<evidence type="ECO:0000313" key="17">
    <source>
        <dbReference type="EMBL" id="AHI23778.1"/>
    </source>
</evidence>
<dbReference type="GO" id="GO:0005615">
    <property type="term" value="C:extracellular space"/>
    <property type="evidence" value="ECO:0007669"/>
    <property type="project" value="TreeGrafter"/>
</dbReference>
<accession>W5YB48</accession>
<dbReference type="RefSeq" id="WP_025253761.1">
    <property type="nucleotide sequence ID" value="NZ_CP004353.1"/>
</dbReference>
<evidence type="ECO:0000256" key="8">
    <source>
        <dbReference type="ARBA" id="ARBA00022723"/>
    </source>
</evidence>
<dbReference type="InterPro" id="IPR001930">
    <property type="entry name" value="Peptidase_M1"/>
</dbReference>
<evidence type="ECO:0000256" key="2">
    <source>
        <dbReference type="ARBA" id="ARBA00001947"/>
    </source>
</evidence>
<evidence type="ECO:0000256" key="7">
    <source>
        <dbReference type="ARBA" id="ARBA00022670"/>
    </source>
</evidence>
<dbReference type="Proteomes" id="UP000019222">
    <property type="component" value="Chromosome"/>
</dbReference>
<dbReference type="SUPFAM" id="SSF63737">
    <property type="entry name" value="Leukotriene A4 hydrolase N-terminal domain"/>
    <property type="match status" value="1"/>
</dbReference>
<evidence type="ECO:0000256" key="13">
    <source>
        <dbReference type="ARBA" id="ARBA00031533"/>
    </source>
</evidence>
<evidence type="ECO:0000256" key="10">
    <source>
        <dbReference type="ARBA" id="ARBA00022833"/>
    </source>
</evidence>
<dbReference type="Pfam" id="PF17900">
    <property type="entry name" value="Peptidase_M1_N"/>
    <property type="match status" value="1"/>
</dbReference>
<keyword evidence="9" id="KW-0378">Hydrolase</keyword>
<dbReference type="InterPro" id="IPR027268">
    <property type="entry name" value="Peptidase_M4/M1_CTD_sf"/>
</dbReference>
<proteinExistence type="inferred from homology"/>
<dbReference type="Gene3D" id="2.60.40.1730">
    <property type="entry name" value="tricorn interacting facor f3 domain"/>
    <property type="match status" value="1"/>
</dbReference>
<keyword evidence="8" id="KW-0479">Metal-binding</keyword>
<evidence type="ECO:0000256" key="12">
    <source>
        <dbReference type="ARBA" id="ARBA00029811"/>
    </source>
</evidence>
<dbReference type="KEGG" id="cvt:B843_12010"/>
<dbReference type="GO" id="GO:0016020">
    <property type="term" value="C:membrane"/>
    <property type="evidence" value="ECO:0007669"/>
    <property type="project" value="TreeGrafter"/>
</dbReference>
<dbReference type="PANTHER" id="PTHR11533">
    <property type="entry name" value="PROTEASE M1 ZINC METALLOPROTEASE"/>
    <property type="match status" value="1"/>
</dbReference>
<dbReference type="CDD" id="cd09602">
    <property type="entry name" value="M1_APN"/>
    <property type="match status" value="1"/>
</dbReference>
<feature type="domain" description="Aminopeptidase N-like N-terminal" evidence="16">
    <location>
        <begin position="100"/>
        <end position="192"/>
    </location>
</feature>
<evidence type="ECO:0000259" key="15">
    <source>
        <dbReference type="Pfam" id="PF11838"/>
    </source>
</evidence>
<dbReference type="GO" id="GO:0042277">
    <property type="term" value="F:peptide binding"/>
    <property type="evidence" value="ECO:0007669"/>
    <property type="project" value="TreeGrafter"/>
</dbReference>
<keyword evidence="7" id="KW-0645">Protease</keyword>
<evidence type="ECO:0000256" key="4">
    <source>
        <dbReference type="ARBA" id="ARBA00012564"/>
    </source>
</evidence>